<keyword evidence="6" id="KW-1185">Reference proteome</keyword>
<reference evidence="5 6" key="1">
    <citation type="submission" date="2020-04" db="EMBL/GenBank/DDBJ databases">
        <title>Gordonia sp. nov. TBRC 11910.</title>
        <authorList>
            <person name="Suriyachadkun C."/>
        </authorList>
    </citation>
    <scope>NUCLEOTIDE SEQUENCE [LARGE SCALE GENOMIC DNA]</scope>
    <source>
        <strain evidence="5 6">TBRC 11910</strain>
    </source>
</reference>
<evidence type="ECO:0000259" key="4">
    <source>
        <dbReference type="SMART" id="SM00822"/>
    </source>
</evidence>
<proteinExistence type="inferred from homology"/>
<dbReference type="PANTHER" id="PTHR43976:SF16">
    <property type="entry name" value="SHORT-CHAIN DEHYDROGENASE_REDUCTASE FAMILY PROTEIN"/>
    <property type="match status" value="1"/>
</dbReference>
<dbReference type="SUPFAM" id="SSF51735">
    <property type="entry name" value="NAD(P)-binding Rossmann-fold domains"/>
    <property type="match status" value="1"/>
</dbReference>
<dbReference type="RefSeq" id="WP_170195334.1">
    <property type="nucleotide sequence ID" value="NZ_JABBNB010000017.1"/>
</dbReference>
<dbReference type="Pfam" id="PF00106">
    <property type="entry name" value="adh_short"/>
    <property type="match status" value="1"/>
</dbReference>
<keyword evidence="2" id="KW-0560">Oxidoreductase</keyword>
<accession>A0A848KVY2</accession>
<gene>
    <name evidence="5" type="ORF">HH308_16560</name>
</gene>
<comment type="caution">
    <text evidence="5">The sequence shown here is derived from an EMBL/GenBank/DDBJ whole genome shotgun (WGS) entry which is preliminary data.</text>
</comment>
<dbReference type="PRINTS" id="PR00081">
    <property type="entry name" value="GDHRDH"/>
</dbReference>
<evidence type="ECO:0000313" key="6">
    <source>
        <dbReference type="Proteomes" id="UP000550729"/>
    </source>
</evidence>
<dbReference type="CDD" id="cd05374">
    <property type="entry name" value="17beta-HSD-like_SDR_c"/>
    <property type="match status" value="1"/>
</dbReference>
<organism evidence="5 6">
    <name type="scientific">Gordonia asplenii</name>
    <dbReference type="NCBI Taxonomy" id="2725283"/>
    <lineage>
        <taxon>Bacteria</taxon>
        <taxon>Bacillati</taxon>
        <taxon>Actinomycetota</taxon>
        <taxon>Actinomycetes</taxon>
        <taxon>Mycobacteriales</taxon>
        <taxon>Gordoniaceae</taxon>
        <taxon>Gordonia</taxon>
    </lineage>
</organism>
<dbReference type="PANTHER" id="PTHR43976">
    <property type="entry name" value="SHORT CHAIN DEHYDROGENASE"/>
    <property type="match status" value="1"/>
</dbReference>
<dbReference type="Gene3D" id="3.40.50.720">
    <property type="entry name" value="NAD(P)-binding Rossmann-like Domain"/>
    <property type="match status" value="1"/>
</dbReference>
<dbReference type="InterPro" id="IPR057326">
    <property type="entry name" value="KR_dom"/>
</dbReference>
<protein>
    <submittedName>
        <fullName evidence="5">SDR family NAD(P)-dependent oxidoreductase</fullName>
    </submittedName>
</protein>
<name>A0A848KVY2_9ACTN</name>
<dbReference type="EMBL" id="JABBNB010000017">
    <property type="protein sequence ID" value="NMO02826.1"/>
    <property type="molecule type" value="Genomic_DNA"/>
</dbReference>
<evidence type="ECO:0000256" key="3">
    <source>
        <dbReference type="RuleBase" id="RU000363"/>
    </source>
</evidence>
<sequence>MIGQTSEPVWLVTGASKGIGRDVVRAALSSGARVVAASRDPSSLVEWATAQGYAERVLAVAMDVVDEVSVAAGIEAAVDRFGAIDVVVNNAGYLLYGGVEELSADEVRRSFGVNVFGLLNVTRAVLPVMRGRRSGRVINMSSISADVTSPGTGLYSATKAAVQMLSEALDDEARDLGIRSIAVCPGGVRTDFLDASSAQRASTVIDDYTSVHRVERALSAGNHRQGGDPQRVAEVIVELATMDDPPSRIYLGRDALAAIERTEHRVLADVERYRELSESITRTGE</sequence>
<feature type="domain" description="Ketoreductase" evidence="4">
    <location>
        <begin position="8"/>
        <end position="189"/>
    </location>
</feature>
<dbReference type="GO" id="GO:0016491">
    <property type="term" value="F:oxidoreductase activity"/>
    <property type="evidence" value="ECO:0007669"/>
    <property type="project" value="UniProtKB-KW"/>
</dbReference>
<dbReference type="AlphaFoldDB" id="A0A848KVY2"/>
<evidence type="ECO:0000256" key="1">
    <source>
        <dbReference type="ARBA" id="ARBA00006484"/>
    </source>
</evidence>
<evidence type="ECO:0000256" key="2">
    <source>
        <dbReference type="ARBA" id="ARBA00023002"/>
    </source>
</evidence>
<dbReference type="InterPro" id="IPR002347">
    <property type="entry name" value="SDR_fam"/>
</dbReference>
<dbReference type="Proteomes" id="UP000550729">
    <property type="component" value="Unassembled WGS sequence"/>
</dbReference>
<dbReference type="SMART" id="SM00822">
    <property type="entry name" value="PKS_KR"/>
    <property type="match status" value="1"/>
</dbReference>
<comment type="similarity">
    <text evidence="1 3">Belongs to the short-chain dehydrogenases/reductases (SDR) family.</text>
</comment>
<dbReference type="InterPro" id="IPR036291">
    <property type="entry name" value="NAD(P)-bd_dom_sf"/>
</dbReference>
<dbReference type="InterPro" id="IPR051911">
    <property type="entry name" value="SDR_oxidoreductase"/>
</dbReference>
<evidence type="ECO:0000313" key="5">
    <source>
        <dbReference type="EMBL" id="NMO02826.1"/>
    </source>
</evidence>
<dbReference type="PRINTS" id="PR00080">
    <property type="entry name" value="SDRFAMILY"/>
</dbReference>